<dbReference type="Gene3D" id="1.10.287.1040">
    <property type="entry name" value="Exonuclease VII, small subunit"/>
    <property type="match status" value="1"/>
</dbReference>
<dbReference type="EMBL" id="BJNV01000038">
    <property type="protein sequence ID" value="GEC96202.1"/>
    <property type="molecule type" value="Genomic_DNA"/>
</dbReference>
<evidence type="ECO:0000256" key="3">
    <source>
        <dbReference type="ARBA" id="ARBA00022722"/>
    </source>
</evidence>
<dbReference type="HAMAP" id="MF_00337">
    <property type="entry name" value="Exonuc_7_S"/>
    <property type="match status" value="1"/>
</dbReference>
<dbReference type="SUPFAM" id="SSF116842">
    <property type="entry name" value="XseB-like"/>
    <property type="match status" value="1"/>
</dbReference>
<dbReference type="GO" id="GO:0008855">
    <property type="term" value="F:exodeoxyribonuclease VII activity"/>
    <property type="evidence" value="ECO:0007669"/>
    <property type="project" value="UniProtKB-UniRule"/>
</dbReference>
<keyword evidence="4 6" id="KW-0378">Hydrolase</keyword>
<gene>
    <name evidence="6 7" type="primary">xseB</name>
    <name evidence="7" type="ORF">ZRA01_22750</name>
</gene>
<dbReference type="InterPro" id="IPR037004">
    <property type="entry name" value="Exonuc_VII_ssu_sf"/>
</dbReference>
<keyword evidence="8" id="KW-1185">Reference proteome</keyword>
<comment type="subcellular location">
    <subcellularLocation>
        <location evidence="6">Cytoplasm</location>
    </subcellularLocation>
</comment>
<keyword evidence="5 6" id="KW-0269">Exonuclease</keyword>
<dbReference type="NCBIfam" id="TIGR01280">
    <property type="entry name" value="xseB"/>
    <property type="match status" value="1"/>
</dbReference>
<organism evidence="7 8">
    <name type="scientific">Zoogloea ramigera</name>
    <dbReference type="NCBI Taxonomy" id="350"/>
    <lineage>
        <taxon>Bacteria</taxon>
        <taxon>Pseudomonadati</taxon>
        <taxon>Pseudomonadota</taxon>
        <taxon>Betaproteobacteria</taxon>
        <taxon>Rhodocyclales</taxon>
        <taxon>Zoogloeaceae</taxon>
        <taxon>Zoogloea</taxon>
    </lineage>
</organism>
<evidence type="ECO:0000313" key="8">
    <source>
        <dbReference type="Proteomes" id="UP000318422"/>
    </source>
</evidence>
<dbReference type="Proteomes" id="UP000318422">
    <property type="component" value="Unassembled WGS sequence"/>
</dbReference>
<dbReference type="InterPro" id="IPR003761">
    <property type="entry name" value="Exonuc_VII_S"/>
</dbReference>
<keyword evidence="3 6" id="KW-0540">Nuclease</keyword>
<accession>A0A4Y4CVQ4</accession>
<dbReference type="GO" id="GO:0009318">
    <property type="term" value="C:exodeoxyribonuclease VII complex"/>
    <property type="evidence" value="ECO:0007669"/>
    <property type="project" value="UniProtKB-UniRule"/>
</dbReference>
<dbReference type="NCBIfam" id="NF002140">
    <property type="entry name" value="PRK00977.1-4"/>
    <property type="match status" value="1"/>
</dbReference>
<dbReference type="PANTHER" id="PTHR34137">
    <property type="entry name" value="EXODEOXYRIBONUCLEASE 7 SMALL SUBUNIT"/>
    <property type="match status" value="1"/>
</dbReference>
<evidence type="ECO:0000256" key="2">
    <source>
        <dbReference type="ARBA" id="ARBA00022490"/>
    </source>
</evidence>
<comment type="similarity">
    <text evidence="1 6">Belongs to the XseB family.</text>
</comment>
<dbReference type="EC" id="3.1.11.6" evidence="6"/>
<dbReference type="GO" id="GO:0005829">
    <property type="term" value="C:cytosol"/>
    <property type="evidence" value="ECO:0007669"/>
    <property type="project" value="TreeGrafter"/>
</dbReference>
<sequence>MPHASSGPRMVKTPATKSATFESAVAELETIVQDMENGQLPLDQALSAYQRGTGLLRHCQGLLTKAEQTIRVLEAEAPPEDTQP</sequence>
<comment type="function">
    <text evidence="6">Bidirectionally degrades single-stranded DNA into large acid-insoluble oligonucleotides, which are then degraded further into small acid-soluble oligonucleotides.</text>
</comment>
<evidence type="ECO:0000256" key="6">
    <source>
        <dbReference type="HAMAP-Rule" id="MF_00337"/>
    </source>
</evidence>
<name>A0A4Y4CVQ4_ZOORA</name>
<dbReference type="GO" id="GO:0006308">
    <property type="term" value="P:DNA catabolic process"/>
    <property type="evidence" value="ECO:0007669"/>
    <property type="project" value="UniProtKB-UniRule"/>
</dbReference>
<protein>
    <recommendedName>
        <fullName evidence="6">Exodeoxyribonuclease 7 small subunit</fullName>
        <ecNumber evidence="6">3.1.11.6</ecNumber>
    </recommendedName>
    <alternativeName>
        <fullName evidence="6">Exodeoxyribonuclease VII small subunit</fullName>
        <shortName evidence="6">Exonuclease VII small subunit</shortName>
    </alternativeName>
</protein>
<dbReference type="AlphaFoldDB" id="A0A4Y4CVQ4"/>
<evidence type="ECO:0000256" key="4">
    <source>
        <dbReference type="ARBA" id="ARBA00022801"/>
    </source>
</evidence>
<dbReference type="PANTHER" id="PTHR34137:SF1">
    <property type="entry name" value="EXODEOXYRIBONUCLEASE 7 SMALL SUBUNIT"/>
    <property type="match status" value="1"/>
</dbReference>
<evidence type="ECO:0000256" key="5">
    <source>
        <dbReference type="ARBA" id="ARBA00022839"/>
    </source>
</evidence>
<dbReference type="PIRSF" id="PIRSF006488">
    <property type="entry name" value="Exonuc_VII_S"/>
    <property type="match status" value="1"/>
</dbReference>
<reference evidence="7 8" key="1">
    <citation type="submission" date="2019-06" db="EMBL/GenBank/DDBJ databases">
        <title>Whole genome shotgun sequence of Zoogloea ramigera NBRC 15342.</title>
        <authorList>
            <person name="Hosoyama A."/>
            <person name="Uohara A."/>
            <person name="Ohji S."/>
            <person name="Ichikawa N."/>
        </authorList>
    </citation>
    <scope>NUCLEOTIDE SEQUENCE [LARGE SCALE GENOMIC DNA]</scope>
    <source>
        <strain evidence="7 8">NBRC 15342</strain>
    </source>
</reference>
<evidence type="ECO:0000256" key="1">
    <source>
        <dbReference type="ARBA" id="ARBA00009998"/>
    </source>
</evidence>
<proteinExistence type="inferred from homology"/>
<comment type="catalytic activity">
    <reaction evidence="6">
        <text>Exonucleolytic cleavage in either 5'- to 3'- or 3'- to 5'-direction to yield nucleoside 5'-phosphates.</text>
        <dbReference type="EC" id="3.1.11.6"/>
    </reaction>
</comment>
<comment type="subunit">
    <text evidence="6">Heterooligomer composed of large and small subunits.</text>
</comment>
<evidence type="ECO:0000313" key="7">
    <source>
        <dbReference type="EMBL" id="GEC96202.1"/>
    </source>
</evidence>
<dbReference type="Pfam" id="PF02609">
    <property type="entry name" value="Exonuc_VII_S"/>
    <property type="match status" value="1"/>
</dbReference>
<keyword evidence="2 6" id="KW-0963">Cytoplasm</keyword>
<comment type="caution">
    <text evidence="7">The sequence shown here is derived from an EMBL/GenBank/DDBJ whole genome shotgun (WGS) entry which is preliminary data.</text>
</comment>